<dbReference type="Proteomes" id="UP000634919">
    <property type="component" value="Unassembled WGS sequence"/>
</dbReference>
<gene>
    <name evidence="1" type="ORF">H9646_01930</name>
</gene>
<evidence type="ECO:0000313" key="2">
    <source>
        <dbReference type="Proteomes" id="UP000634919"/>
    </source>
</evidence>
<comment type="caution">
    <text evidence="1">The sequence shown here is derived from an EMBL/GenBank/DDBJ whole genome shotgun (WGS) entry which is preliminary data.</text>
</comment>
<reference evidence="1 2" key="1">
    <citation type="submission" date="2020-08" db="EMBL/GenBank/DDBJ databases">
        <title>A Genomic Blueprint of the Chicken Gut Microbiome.</title>
        <authorList>
            <person name="Gilroy R."/>
            <person name="Ravi A."/>
            <person name="Getino M."/>
            <person name="Pursley I."/>
            <person name="Horton D.L."/>
            <person name="Alikhan N.-F."/>
            <person name="Baker D."/>
            <person name="Gharbi K."/>
            <person name="Hall N."/>
            <person name="Watson M."/>
            <person name="Adriaenssens E.M."/>
            <person name="Foster-Nyarko E."/>
            <person name="Jarju S."/>
            <person name="Secka A."/>
            <person name="Antonio M."/>
            <person name="Oren A."/>
            <person name="Chaudhuri R."/>
            <person name="La Ragione R.M."/>
            <person name="Hildebrand F."/>
            <person name="Pallen M.J."/>
        </authorList>
    </citation>
    <scope>NUCLEOTIDE SEQUENCE [LARGE SCALE GENOMIC DNA]</scope>
    <source>
        <strain evidence="1 2">Sa2CVA6</strain>
    </source>
</reference>
<proteinExistence type="predicted"/>
<sequence length="108" mass="11996">MFATSTPQDLPCFTVALCDYPSLPDNERQRAEARYARTLARQLGGEPQVAHALRTIESLEDAPPEEITEEVKAIYYRWMKAARAAAEAGMQGLGGEDGCYFEVRPQSD</sequence>
<dbReference type="EMBL" id="JACSQK010000001">
    <property type="protein sequence ID" value="MBD7959227.1"/>
    <property type="molecule type" value="Genomic_DNA"/>
</dbReference>
<accession>A0ABR8S6X1</accession>
<dbReference type="RefSeq" id="WP_191721632.1">
    <property type="nucleotide sequence ID" value="NZ_JACSQK010000001.1"/>
</dbReference>
<evidence type="ECO:0000313" key="1">
    <source>
        <dbReference type="EMBL" id="MBD7959227.1"/>
    </source>
</evidence>
<name>A0ABR8S6X1_9BURK</name>
<protein>
    <submittedName>
        <fullName evidence="1">Uncharacterized protein</fullName>
    </submittedName>
</protein>
<keyword evidence="2" id="KW-1185">Reference proteome</keyword>
<organism evidence="1 2">
    <name type="scientific">Comamonas avium</name>
    <dbReference type="NCBI Taxonomy" id="2762231"/>
    <lineage>
        <taxon>Bacteria</taxon>
        <taxon>Pseudomonadati</taxon>
        <taxon>Pseudomonadota</taxon>
        <taxon>Betaproteobacteria</taxon>
        <taxon>Burkholderiales</taxon>
        <taxon>Comamonadaceae</taxon>
        <taxon>Comamonas</taxon>
    </lineage>
</organism>